<keyword evidence="2" id="KW-0547">Nucleotide-binding</keyword>
<evidence type="ECO:0000256" key="4">
    <source>
        <dbReference type="ARBA" id="ARBA00022840"/>
    </source>
</evidence>
<dbReference type="Gene3D" id="1.20.5.4130">
    <property type="match status" value="1"/>
</dbReference>
<dbReference type="InterPro" id="IPR027417">
    <property type="entry name" value="P-loop_NTPase"/>
</dbReference>
<dbReference type="GO" id="GO:0006952">
    <property type="term" value="P:defense response"/>
    <property type="evidence" value="ECO:0007669"/>
    <property type="project" value="UniProtKB-KW"/>
</dbReference>
<dbReference type="Proteomes" id="UP000834106">
    <property type="component" value="Chromosome 6"/>
</dbReference>
<name>A0AAD1Z995_9LAMI</name>
<proteinExistence type="predicted"/>
<feature type="domain" description="NB-ARC" evidence="5">
    <location>
        <begin position="142"/>
        <end position="201"/>
    </location>
</feature>
<dbReference type="Pfam" id="PF18052">
    <property type="entry name" value="Rx_N"/>
    <property type="match status" value="1"/>
</dbReference>
<evidence type="ECO:0000256" key="1">
    <source>
        <dbReference type="ARBA" id="ARBA00022737"/>
    </source>
</evidence>
<keyword evidence="3" id="KW-0611">Plant defense</keyword>
<dbReference type="GO" id="GO:0051707">
    <property type="term" value="P:response to other organism"/>
    <property type="evidence" value="ECO:0007669"/>
    <property type="project" value="UniProtKB-ARBA"/>
</dbReference>
<feature type="domain" description="Disease resistance N-terminal" evidence="6">
    <location>
        <begin position="1"/>
        <end position="54"/>
    </location>
</feature>
<evidence type="ECO:0000313" key="7">
    <source>
        <dbReference type="EMBL" id="CAI9762877.1"/>
    </source>
</evidence>
<dbReference type="EMBL" id="OU503041">
    <property type="protein sequence ID" value="CAI9762877.1"/>
    <property type="molecule type" value="Genomic_DNA"/>
</dbReference>
<dbReference type="Gene3D" id="3.80.10.10">
    <property type="entry name" value="Ribonuclease Inhibitor"/>
    <property type="match status" value="1"/>
</dbReference>
<keyword evidence="1" id="KW-0677">Repeat</keyword>
<evidence type="ECO:0000259" key="6">
    <source>
        <dbReference type="Pfam" id="PF18052"/>
    </source>
</evidence>
<organism evidence="7 8">
    <name type="scientific">Fraxinus pennsylvanica</name>
    <dbReference type="NCBI Taxonomy" id="56036"/>
    <lineage>
        <taxon>Eukaryota</taxon>
        <taxon>Viridiplantae</taxon>
        <taxon>Streptophyta</taxon>
        <taxon>Embryophyta</taxon>
        <taxon>Tracheophyta</taxon>
        <taxon>Spermatophyta</taxon>
        <taxon>Magnoliopsida</taxon>
        <taxon>eudicotyledons</taxon>
        <taxon>Gunneridae</taxon>
        <taxon>Pentapetalae</taxon>
        <taxon>asterids</taxon>
        <taxon>lamiids</taxon>
        <taxon>Lamiales</taxon>
        <taxon>Oleaceae</taxon>
        <taxon>Oleeae</taxon>
        <taxon>Fraxinus</taxon>
    </lineage>
</organism>
<reference evidence="7" key="1">
    <citation type="submission" date="2023-05" db="EMBL/GenBank/DDBJ databases">
        <authorList>
            <person name="Huff M."/>
        </authorList>
    </citation>
    <scope>NUCLEOTIDE SEQUENCE</scope>
</reference>
<dbReference type="InterPro" id="IPR032675">
    <property type="entry name" value="LRR_dom_sf"/>
</dbReference>
<dbReference type="AlphaFoldDB" id="A0AAD1Z995"/>
<dbReference type="PANTHER" id="PTHR36766">
    <property type="entry name" value="PLANT BROAD-SPECTRUM MILDEW RESISTANCE PROTEIN RPW8"/>
    <property type="match status" value="1"/>
</dbReference>
<dbReference type="SUPFAM" id="SSF52047">
    <property type="entry name" value="RNI-like"/>
    <property type="match status" value="1"/>
</dbReference>
<keyword evidence="8" id="KW-1185">Reference proteome</keyword>
<evidence type="ECO:0000256" key="3">
    <source>
        <dbReference type="ARBA" id="ARBA00022821"/>
    </source>
</evidence>
<dbReference type="InterPro" id="IPR041118">
    <property type="entry name" value="Rx_N"/>
</dbReference>
<dbReference type="GO" id="GO:0005524">
    <property type="term" value="F:ATP binding"/>
    <property type="evidence" value="ECO:0007669"/>
    <property type="project" value="UniProtKB-KW"/>
</dbReference>
<evidence type="ECO:0000256" key="2">
    <source>
        <dbReference type="ARBA" id="ARBA00022741"/>
    </source>
</evidence>
<dbReference type="SUPFAM" id="SSF52540">
    <property type="entry name" value="P-loop containing nucleoside triphosphate hydrolases"/>
    <property type="match status" value="1"/>
</dbReference>
<dbReference type="Pfam" id="PF00931">
    <property type="entry name" value="NB-ARC"/>
    <property type="match status" value="1"/>
</dbReference>
<dbReference type="GO" id="GO:0043531">
    <property type="term" value="F:ADP binding"/>
    <property type="evidence" value="ECO:0007669"/>
    <property type="project" value="InterPro"/>
</dbReference>
<gene>
    <name evidence="7" type="ORF">FPE_LOCUS10307</name>
</gene>
<accession>A0AAD1Z995</accession>
<dbReference type="InterPro" id="IPR002182">
    <property type="entry name" value="NB-ARC"/>
</dbReference>
<evidence type="ECO:0000259" key="5">
    <source>
        <dbReference type="Pfam" id="PF00931"/>
    </source>
</evidence>
<dbReference type="PANTHER" id="PTHR36766:SF70">
    <property type="entry name" value="DISEASE RESISTANCE PROTEIN RGA4"/>
    <property type="match status" value="1"/>
</dbReference>
<sequence length="411" mass="47029">MIKQVLEDADTRPVTDKAVKLWLKKLQDVTYDADNVLDVINYENLSRQIQNQRSPKVCLYFSFYRPLAFRWKMAHKIKEINVNFEDINKRANDLGLRKVADFALSLPPVMETDSITVDPIYLGRQNDESEILKLMINTNGAVISVLPIVGMGGLGKTTLARSVFNHPTTRSLFDERIWVCISKNFDVTTIFKRILEDTSDVDNREAIVKKLGKCLEHLSVTGCNKLVSFPIDLGELPCISILDIRRCRELRSLPKGIGRLSKLTYLAIGGFSELIDFNSFQAALDGIQHCKSLRRLSLHGREHWDSLPYQFQHLPSLQRFGLYDFGIEALPEWFGGLSSLFSLHLRNLKKIRHMPSKEAMQRLTKLEILGVHESPLLEERCREERGSDSERSKISHIPYIDGLGQRGYMLI</sequence>
<protein>
    <submittedName>
        <fullName evidence="7">Uncharacterized protein</fullName>
    </submittedName>
</protein>
<keyword evidence="4" id="KW-0067">ATP-binding</keyword>
<dbReference type="Gene3D" id="3.40.50.300">
    <property type="entry name" value="P-loop containing nucleotide triphosphate hydrolases"/>
    <property type="match status" value="1"/>
</dbReference>
<evidence type="ECO:0000313" key="8">
    <source>
        <dbReference type="Proteomes" id="UP000834106"/>
    </source>
</evidence>